<evidence type="ECO:0000313" key="3">
    <source>
        <dbReference type="Proteomes" id="UP000886520"/>
    </source>
</evidence>
<dbReference type="EMBL" id="JABFUD020000021">
    <property type="protein sequence ID" value="KAI5062912.1"/>
    <property type="molecule type" value="Genomic_DNA"/>
</dbReference>
<proteinExistence type="predicted"/>
<comment type="caution">
    <text evidence="2">The sequence shown here is derived from an EMBL/GenBank/DDBJ whole genome shotgun (WGS) entry which is preliminary data.</text>
</comment>
<organism evidence="2 3">
    <name type="scientific">Adiantum capillus-veneris</name>
    <name type="common">Maidenhair fern</name>
    <dbReference type="NCBI Taxonomy" id="13818"/>
    <lineage>
        <taxon>Eukaryota</taxon>
        <taxon>Viridiplantae</taxon>
        <taxon>Streptophyta</taxon>
        <taxon>Embryophyta</taxon>
        <taxon>Tracheophyta</taxon>
        <taxon>Polypodiopsida</taxon>
        <taxon>Polypodiidae</taxon>
        <taxon>Polypodiales</taxon>
        <taxon>Pteridineae</taxon>
        <taxon>Pteridaceae</taxon>
        <taxon>Vittarioideae</taxon>
        <taxon>Adiantum</taxon>
    </lineage>
</organism>
<name>A0A9D4U7T8_ADICA</name>
<dbReference type="OrthoDB" id="1926828at2759"/>
<dbReference type="Proteomes" id="UP000886520">
    <property type="component" value="Chromosome 21"/>
</dbReference>
<feature type="region of interest" description="Disordered" evidence="1">
    <location>
        <begin position="1"/>
        <end position="28"/>
    </location>
</feature>
<evidence type="ECO:0000256" key="1">
    <source>
        <dbReference type="SAM" id="MobiDB-lite"/>
    </source>
</evidence>
<keyword evidence="3" id="KW-1185">Reference proteome</keyword>
<protein>
    <submittedName>
        <fullName evidence="2">Uncharacterized protein</fullName>
    </submittedName>
</protein>
<evidence type="ECO:0000313" key="2">
    <source>
        <dbReference type="EMBL" id="KAI5062912.1"/>
    </source>
</evidence>
<reference evidence="2" key="1">
    <citation type="submission" date="2021-01" db="EMBL/GenBank/DDBJ databases">
        <title>Adiantum capillus-veneris genome.</title>
        <authorList>
            <person name="Fang Y."/>
            <person name="Liao Q."/>
        </authorList>
    </citation>
    <scope>NUCLEOTIDE SEQUENCE</scope>
    <source>
        <strain evidence="2">H3</strain>
        <tissue evidence="2">Leaf</tissue>
    </source>
</reference>
<dbReference type="AlphaFoldDB" id="A0A9D4U7T8"/>
<sequence length="1048" mass="118091">MASVSPSMQLAQSSTNRVTKSASSTQIQTYMRKKNRLRSKEKRAALTQAQAEMAARKERLKVLEMERRARLCIDALNEKERGETFPRPQWDSNVSASTGEINGPWLRSSHPVTPVDFPLPKAIDGDGLSSAGLASKSSCKSFCTSIERSGTVQETSNITDCNSLEASHSVKSRSYSQVQSFKDGAKEMRSLQSRIAKNFQNRELFGQPFSKTFPKYVPNFTSFQQAYDTESSAPLSYCDDEIGHSIFSSNKQNLSTYTLTSQDIKSVERKLKMHAQANGLDDKVHMPATIHNGYNAMDKINESMPYHSQYLTYHLERFPSQYKREALTEKKRVALLKVLAQQLVIRLNTAESHPSYLLDGQVRAHALSLRKNLEKFQEELHAAVKALEAFYSQPSRMKSSGYIVLPSKLERKRNFKSDKSLAGRSQTAAVYSLQREEAFNGQYVLLDHDLSSEKAKSATSTEMDSPILQEGIKNGQQSLRIGDSLKDIVLSSCGESNEGFLEAKASDDMFQELEYRLRSICVDSKFESSIKEKRTWDHHLLDRELEKLDAEIKETKLRMALNLFSSHPLADSERSMDLPNLAEEKSTYIYHAQIEPIGASGCEKRLRQFDSSSLEENSLDVNEKNVKDDDGISTDEKGNTVSIYDYYVGPGEPVANDAPRSVAGRDMTASGKSFETSTIDANMEICTAHHQVRRVEIFQMAPEEPRSDGDLKVLFKQQGMNADQEILADTITEALMQELLYSELSDMVLHSQDRLRASGLRRMKREMLECVKQKSADLRGACRVQYLSDVLPRSPCTSVSTSPLPAEESPIICSAGPLMTYDDFDPWKYQNYDDDDPATTMESISPANDIVELYREPFKVTSKRLVAKFVEEILEAQGLSTVSSLLEVYASGETLSLRFLEKRSIGDERNVEEKLYGKMLLEAVCECLDKKFLRFYLPTFFLFLQPCPAEPYLKEALVNNVNEHADAACEGGFSLEYILEKSLDEEDWKAAHQEMVEVIHEVSEHVMVDTIYNIACELMAMKQTRCSLQASPGFLPPMWGANCLQLID</sequence>
<gene>
    <name evidence="2" type="ORF">GOP47_0021459</name>
</gene>
<accession>A0A9D4U7T8</accession>